<sequence>MKRKTAKTFDLVVFGEFFSDLIFYGVPDRPRLGEELKTDHFLIAPGGGLATTALAANKLGTSTGILTRVGADASTLPTWTGILDQGLDVGACEVRKDFATALTASIAYKADRMMVTHEPINRNLEDLLDKVAVQRKLKRARHVHLACALHRPRKWIPILKALRAEGITVSADFGWNPDISITELMSIIKHCEFIFPNAHEACTITGTKSPLRALEKLSEWVPVPVVTLGAKGSMLMAEGRFYKQPALSVTIVDATGAGDAFNGGFLHEFLRGSQWDDCLRAGNICGGLATMAPGGSQGLPSYLEFARHMRAFKAREKK</sequence>
<dbReference type="EMBL" id="CP121195">
    <property type="protein sequence ID" value="XBH13768.1"/>
    <property type="molecule type" value="Genomic_DNA"/>
</dbReference>
<dbReference type="Pfam" id="PF00294">
    <property type="entry name" value="PfkB"/>
    <property type="match status" value="1"/>
</dbReference>
<accession>A0AAU7D9L3</accession>
<evidence type="ECO:0000256" key="1">
    <source>
        <dbReference type="ARBA" id="ARBA00022679"/>
    </source>
</evidence>
<dbReference type="AlphaFoldDB" id="A0AAU7CYG6"/>
<proteinExistence type="predicted"/>
<gene>
    <name evidence="4" type="ORF">P4G45_01000</name>
    <name evidence="5" type="ORF">P8936_01015</name>
</gene>
<keyword evidence="1" id="KW-0808">Transferase</keyword>
<keyword evidence="2 4" id="KW-0418">Kinase</keyword>
<feature type="domain" description="Carbohydrate kinase PfkB" evidence="3">
    <location>
        <begin position="10"/>
        <end position="300"/>
    </location>
</feature>
<dbReference type="PANTHER" id="PTHR10584:SF166">
    <property type="entry name" value="RIBOKINASE"/>
    <property type="match status" value="1"/>
</dbReference>
<dbReference type="InterPro" id="IPR029056">
    <property type="entry name" value="Ribokinase-like"/>
</dbReference>
<dbReference type="KEGG" id="epl:P4G45_01000"/>
<accession>A0AAU7CYG6</accession>
<dbReference type="GO" id="GO:0006796">
    <property type="term" value="P:phosphate-containing compound metabolic process"/>
    <property type="evidence" value="ECO:0007669"/>
    <property type="project" value="UniProtKB-ARBA"/>
</dbReference>
<organism evidence="4">
    <name type="scientific">Edaphobacter paludis</name>
    <dbReference type="NCBI Taxonomy" id="3035702"/>
    <lineage>
        <taxon>Bacteria</taxon>
        <taxon>Pseudomonadati</taxon>
        <taxon>Acidobacteriota</taxon>
        <taxon>Terriglobia</taxon>
        <taxon>Terriglobales</taxon>
        <taxon>Acidobacteriaceae</taxon>
        <taxon>Edaphobacter</taxon>
    </lineage>
</organism>
<evidence type="ECO:0000313" key="5">
    <source>
        <dbReference type="EMBL" id="XBH13768.1"/>
    </source>
</evidence>
<dbReference type="EMBL" id="CP121194">
    <property type="protein sequence ID" value="XBH10330.1"/>
    <property type="molecule type" value="Genomic_DNA"/>
</dbReference>
<dbReference type="SUPFAM" id="SSF53613">
    <property type="entry name" value="Ribokinase-like"/>
    <property type="match status" value="1"/>
</dbReference>
<evidence type="ECO:0000259" key="3">
    <source>
        <dbReference type="Pfam" id="PF00294"/>
    </source>
</evidence>
<dbReference type="RefSeq" id="WP_348267837.1">
    <property type="nucleotide sequence ID" value="NZ_CP121194.1"/>
</dbReference>
<name>A0AAU7CYG6_9BACT</name>
<dbReference type="GO" id="GO:0016301">
    <property type="term" value="F:kinase activity"/>
    <property type="evidence" value="ECO:0007669"/>
    <property type="project" value="UniProtKB-KW"/>
</dbReference>
<evidence type="ECO:0000313" key="4">
    <source>
        <dbReference type="EMBL" id="XBH10330.1"/>
    </source>
</evidence>
<dbReference type="PRINTS" id="PR00990">
    <property type="entry name" value="RIBOKINASE"/>
</dbReference>
<dbReference type="Gene3D" id="3.40.1190.20">
    <property type="match status" value="1"/>
</dbReference>
<dbReference type="InterPro" id="IPR002139">
    <property type="entry name" value="Ribo/fructo_kinase"/>
</dbReference>
<dbReference type="PANTHER" id="PTHR10584">
    <property type="entry name" value="SUGAR KINASE"/>
    <property type="match status" value="1"/>
</dbReference>
<reference evidence="4" key="1">
    <citation type="submission" date="2023-03" db="EMBL/GenBank/DDBJ databases">
        <title>Edaphobacter sp.</title>
        <authorList>
            <person name="Huber K.J."/>
            <person name="Papendorf J."/>
            <person name="Pilke C."/>
            <person name="Bunk B."/>
            <person name="Sproeer C."/>
            <person name="Pester M."/>
        </authorList>
    </citation>
    <scope>NUCLEOTIDE SEQUENCE</scope>
    <source>
        <strain evidence="4">DSM 109919</strain>
        <strain evidence="5">DSM 109920</strain>
    </source>
</reference>
<dbReference type="InterPro" id="IPR011611">
    <property type="entry name" value="PfkB_dom"/>
</dbReference>
<evidence type="ECO:0000256" key="2">
    <source>
        <dbReference type="ARBA" id="ARBA00022777"/>
    </source>
</evidence>
<protein>
    <submittedName>
        <fullName evidence="4">Carbohydrate kinase family protein</fullName>
    </submittedName>
</protein>